<dbReference type="STRING" id="28189.CCYN74_10156"/>
<organism evidence="3 4">
    <name type="scientific">Capnocytophaga cynodegmi</name>
    <dbReference type="NCBI Taxonomy" id="28189"/>
    <lineage>
        <taxon>Bacteria</taxon>
        <taxon>Pseudomonadati</taxon>
        <taxon>Bacteroidota</taxon>
        <taxon>Flavobacteriia</taxon>
        <taxon>Flavobacteriales</taxon>
        <taxon>Flavobacteriaceae</taxon>
        <taxon>Capnocytophaga</taxon>
    </lineage>
</organism>
<protein>
    <recommendedName>
        <fullName evidence="2">5-formyltetrahydrofolate cyclo-ligase</fullName>
        <ecNumber evidence="2">6.3.3.2</ecNumber>
    </recommendedName>
</protein>
<dbReference type="EMBL" id="CDOD01000003">
    <property type="protein sequence ID" value="CEN32558.1"/>
    <property type="molecule type" value="Genomic_DNA"/>
</dbReference>
<dbReference type="GO" id="GO:0046872">
    <property type="term" value="F:metal ion binding"/>
    <property type="evidence" value="ECO:0007669"/>
    <property type="project" value="UniProtKB-KW"/>
</dbReference>
<evidence type="ECO:0000313" key="4">
    <source>
        <dbReference type="Proteomes" id="UP000038055"/>
    </source>
</evidence>
<evidence type="ECO:0000256" key="2">
    <source>
        <dbReference type="RuleBase" id="RU361279"/>
    </source>
</evidence>
<dbReference type="Proteomes" id="UP000038055">
    <property type="component" value="Unassembled WGS sequence"/>
</dbReference>
<dbReference type="GO" id="GO:0030272">
    <property type="term" value="F:5-formyltetrahydrofolate cyclo-ligase activity"/>
    <property type="evidence" value="ECO:0007669"/>
    <property type="project" value="UniProtKB-EC"/>
</dbReference>
<evidence type="ECO:0000256" key="1">
    <source>
        <dbReference type="PIRSR" id="PIRSR006806-1"/>
    </source>
</evidence>
<dbReference type="eggNOG" id="COG0212">
    <property type="taxonomic scope" value="Bacteria"/>
</dbReference>
<keyword evidence="1 2" id="KW-0547">Nucleotide-binding</keyword>
<dbReference type="RefSeq" id="WP_041989764.1">
    <property type="nucleotide sequence ID" value="NZ_CDOD01000003.1"/>
</dbReference>
<gene>
    <name evidence="3" type="ORF">CCYN2B_110077</name>
</gene>
<dbReference type="InterPro" id="IPR002698">
    <property type="entry name" value="FTHF_cligase"/>
</dbReference>
<dbReference type="NCBIfam" id="TIGR02727">
    <property type="entry name" value="MTHFS_bact"/>
    <property type="match status" value="1"/>
</dbReference>
<keyword evidence="1 2" id="KW-0067">ATP-binding</keyword>
<keyword evidence="2" id="KW-0460">Magnesium</keyword>
<comment type="cofactor">
    <cofactor evidence="2">
        <name>Mg(2+)</name>
        <dbReference type="ChEBI" id="CHEBI:18420"/>
    </cofactor>
</comment>
<keyword evidence="3" id="KW-0436">Ligase</keyword>
<dbReference type="PANTHER" id="PTHR23407">
    <property type="entry name" value="ATPASE INHIBITOR/5-FORMYLTETRAHYDROFOLATE CYCLO-LIGASE"/>
    <property type="match status" value="1"/>
</dbReference>
<dbReference type="PANTHER" id="PTHR23407:SF11">
    <property type="entry name" value="CHROMOSOME UNDETERMINED SCAFFOLD_24, WHOLE GENOME SHOTGUN SEQUENCE"/>
    <property type="match status" value="1"/>
</dbReference>
<comment type="similarity">
    <text evidence="2">Belongs to the 5-formyltetrahydrofolate cyclo-ligase family.</text>
</comment>
<sequence>MKKKELRTYYMRLRSGISEAEIEEKSLQIANQLLKMPIWDLKTYHIFLPIEKMYEINTEYILNILYGKDKDIILPKMNKPDKSLSHFLLTEQTILKKNSWGVVEPQNGFEISPSKIDLIFVPLLAYDKKGNRIGYGGGYYDRFLSECRSDAIKVGLSFFSPEEEIEDVLDFDIPLDYCVTPFEIFKF</sequence>
<accession>A0A0B7H4K6</accession>
<proteinExistence type="inferred from homology"/>
<keyword evidence="2" id="KW-0479">Metal-binding</keyword>
<feature type="binding site" evidence="1">
    <location>
        <position position="48"/>
    </location>
    <ligand>
        <name>substrate</name>
    </ligand>
</feature>
<dbReference type="InterPro" id="IPR037171">
    <property type="entry name" value="NagB/RpiA_transferase-like"/>
</dbReference>
<comment type="catalytic activity">
    <reaction evidence="2">
        <text>(6S)-5-formyl-5,6,7,8-tetrahydrofolate + ATP = (6R)-5,10-methenyltetrahydrofolate + ADP + phosphate</text>
        <dbReference type="Rhea" id="RHEA:10488"/>
        <dbReference type="ChEBI" id="CHEBI:30616"/>
        <dbReference type="ChEBI" id="CHEBI:43474"/>
        <dbReference type="ChEBI" id="CHEBI:57455"/>
        <dbReference type="ChEBI" id="CHEBI:57457"/>
        <dbReference type="ChEBI" id="CHEBI:456216"/>
        <dbReference type="EC" id="6.3.3.2"/>
    </reaction>
</comment>
<dbReference type="GO" id="GO:0005524">
    <property type="term" value="F:ATP binding"/>
    <property type="evidence" value="ECO:0007669"/>
    <property type="project" value="UniProtKB-KW"/>
</dbReference>
<dbReference type="Pfam" id="PF01812">
    <property type="entry name" value="5-FTHF_cyc-lig"/>
    <property type="match status" value="1"/>
</dbReference>
<reference evidence="4" key="1">
    <citation type="submission" date="2015-01" db="EMBL/GenBank/DDBJ databases">
        <authorList>
            <person name="MANFREDI Pablo"/>
        </authorList>
    </citation>
    <scope>NUCLEOTIDE SEQUENCE [LARGE SCALE GENOMIC DNA]</scope>
    <source>
        <strain evidence="4">Ccyn2B</strain>
    </source>
</reference>
<feature type="binding site" evidence="1">
    <location>
        <begin position="132"/>
        <end position="140"/>
    </location>
    <ligand>
        <name>ATP</name>
        <dbReference type="ChEBI" id="CHEBI:30616"/>
    </ligand>
</feature>
<feature type="binding site" evidence="1">
    <location>
        <position position="55"/>
    </location>
    <ligand>
        <name>substrate</name>
    </ligand>
</feature>
<dbReference type="EC" id="6.3.3.2" evidence="2"/>
<dbReference type="SUPFAM" id="SSF100950">
    <property type="entry name" value="NagB/RpiA/CoA transferase-like"/>
    <property type="match status" value="1"/>
</dbReference>
<dbReference type="GO" id="GO:0009396">
    <property type="term" value="P:folic acid-containing compound biosynthetic process"/>
    <property type="evidence" value="ECO:0007669"/>
    <property type="project" value="TreeGrafter"/>
</dbReference>
<dbReference type="GO" id="GO:0035999">
    <property type="term" value="P:tetrahydrofolate interconversion"/>
    <property type="evidence" value="ECO:0007669"/>
    <property type="project" value="TreeGrafter"/>
</dbReference>
<keyword evidence="4" id="KW-1185">Reference proteome</keyword>
<evidence type="ECO:0000313" key="3">
    <source>
        <dbReference type="EMBL" id="CEN32558.1"/>
    </source>
</evidence>
<feature type="binding site" evidence="1">
    <location>
        <begin position="3"/>
        <end position="7"/>
    </location>
    <ligand>
        <name>ATP</name>
        <dbReference type="ChEBI" id="CHEBI:30616"/>
    </ligand>
</feature>
<dbReference type="Gene3D" id="3.40.50.10420">
    <property type="entry name" value="NagB/RpiA/CoA transferase-like"/>
    <property type="match status" value="1"/>
</dbReference>
<name>A0A0B7H4K6_9FLAO</name>
<dbReference type="InterPro" id="IPR024185">
    <property type="entry name" value="FTHF_cligase-like_sf"/>
</dbReference>
<dbReference type="AlphaFoldDB" id="A0A0B7H4K6"/>
<dbReference type="PIRSF" id="PIRSF006806">
    <property type="entry name" value="FTHF_cligase"/>
    <property type="match status" value="1"/>
</dbReference>